<dbReference type="Pfam" id="PF00213">
    <property type="entry name" value="OSCP"/>
    <property type="match status" value="1"/>
</dbReference>
<comment type="caution">
    <text evidence="12">The sequence shown here is derived from an EMBL/GenBank/DDBJ whole genome shotgun (WGS) entry which is preliminary data.</text>
</comment>
<protein>
    <recommendedName>
        <fullName evidence="11">Oligomycin sensitivity conferral protein</fullName>
    </recommendedName>
</protein>
<evidence type="ECO:0000256" key="8">
    <source>
        <dbReference type="ARBA" id="ARBA00023128"/>
    </source>
</evidence>
<evidence type="ECO:0000256" key="4">
    <source>
        <dbReference type="ARBA" id="ARBA00022781"/>
    </source>
</evidence>
<dbReference type="Gene3D" id="1.10.520.20">
    <property type="entry name" value="N-terminal domain of the delta subunit of the F1F0-ATP synthase"/>
    <property type="match status" value="1"/>
</dbReference>
<reference evidence="12" key="1">
    <citation type="submission" date="2020-08" db="EMBL/GenBank/DDBJ databases">
        <title>Genome sequencing and assembly of the red palm weevil Rhynchophorus ferrugineus.</title>
        <authorList>
            <person name="Dias G.B."/>
            <person name="Bergman C.M."/>
            <person name="Manee M."/>
        </authorList>
    </citation>
    <scope>NUCLEOTIDE SEQUENCE</scope>
    <source>
        <strain evidence="12">AA-2017</strain>
        <tissue evidence="12">Whole larva</tissue>
    </source>
</reference>
<comment type="subcellular location">
    <subcellularLocation>
        <location evidence="1">Mitochondrion inner membrane</location>
    </subcellularLocation>
</comment>
<keyword evidence="5" id="KW-0999">Mitochondrion inner membrane</keyword>
<keyword evidence="3" id="KW-0813">Transport</keyword>
<dbReference type="InterPro" id="IPR000711">
    <property type="entry name" value="ATPase_OSCP/dsu"/>
</dbReference>
<sequence>MASQKLSMAVRQFSTSNVASQLVKPPVQIFGIEGRYATALYSAASKQKTLDAVEKDLVSLQQSLRKDLKFREFILNPTIKRNLKSEALKAVSSKISLKPESANLLQALAENGRLKNLDGVITAFKTIMAAHRGEVQCEVTTARELDAEQKQNLQRVLKSFLKSGQSIQLSTKVDPSIIGGMVVSIGDRYVDMSVASKIKKYSDIISTPV</sequence>
<dbReference type="Proteomes" id="UP000625711">
    <property type="component" value="Unassembled WGS sequence"/>
</dbReference>
<evidence type="ECO:0000256" key="5">
    <source>
        <dbReference type="ARBA" id="ARBA00022792"/>
    </source>
</evidence>
<keyword evidence="10" id="KW-0066">ATP synthesis</keyword>
<evidence type="ECO:0000256" key="1">
    <source>
        <dbReference type="ARBA" id="ARBA00004273"/>
    </source>
</evidence>
<accession>A0A834HUB4</accession>
<dbReference type="HAMAP" id="MF_01416">
    <property type="entry name" value="ATP_synth_delta_bact"/>
    <property type="match status" value="1"/>
</dbReference>
<dbReference type="OrthoDB" id="1262810at2759"/>
<evidence type="ECO:0000256" key="9">
    <source>
        <dbReference type="ARBA" id="ARBA00023136"/>
    </source>
</evidence>
<evidence type="ECO:0000313" key="12">
    <source>
        <dbReference type="EMBL" id="KAF7268775.1"/>
    </source>
</evidence>
<dbReference type="GO" id="GO:0005743">
    <property type="term" value="C:mitochondrial inner membrane"/>
    <property type="evidence" value="ECO:0007669"/>
    <property type="project" value="UniProtKB-SubCell"/>
</dbReference>
<organism evidence="12 13">
    <name type="scientific">Rhynchophorus ferrugineus</name>
    <name type="common">Red palm weevil</name>
    <name type="synonym">Curculio ferrugineus</name>
    <dbReference type="NCBI Taxonomy" id="354439"/>
    <lineage>
        <taxon>Eukaryota</taxon>
        <taxon>Metazoa</taxon>
        <taxon>Ecdysozoa</taxon>
        <taxon>Arthropoda</taxon>
        <taxon>Hexapoda</taxon>
        <taxon>Insecta</taxon>
        <taxon>Pterygota</taxon>
        <taxon>Neoptera</taxon>
        <taxon>Endopterygota</taxon>
        <taxon>Coleoptera</taxon>
        <taxon>Polyphaga</taxon>
        <taxon>Cucujiformia</taxon>
        <taxon>Curculionidae</taxon>
        <taxon>Dryophthorinae</taxon>
        <taxon>Rhynchophorus</taxon>
    </lineage>
</organism>
<dbReference type="NCBIfam" id="TIGR01145">
    <property type="entry name" value="ATP_synt_delta"/>
    <property type="match status" value="1"/>
</dbReference>
<dbReference type="SMR" id="A0A834HUB4"/>
<keyword evidence="8" id="KW-0496">Mitochondrion</keyword>
<keyword evidence="13" id="KW-1185">Reference proteome</keyword>
<name>A0A834HUB4_RHYFE</name>
<dbReference type="GO" id="GO:0046933">
    <property type="term" value="F:proton-transporting ATP synthase activity, rotational mechanism"/>
    <property type="evidence" value="ECO:0007669"/>
    <property type="project" value="InterPro"/>
</dbReference>
<evidence type="ECO:0000256" key="10">
    <source>
        <dbReference type="ARBA" id="ARBA00023310"/>
    </source>
</evidence>
<keyword evidence="4" id="KW-0375">Hydrogen ion transport</keyword>
<dbReference type="AlphaFoldDB" id="A0A834HUB4"/>
<keyword evidence="7" id="KW-0406">Ion transport</keyword>
<evidence type="ECO:0000256" key="2">
    <source>
        <dbReference type="ARBA" id="ARBA00007046"/>
    </source>
</evidence>
<dbReference type="FunFam" id="1.10.520.20:FF:000002">
    <property type="entry name" value="ATP synthase subunit O, mitochondrial"/>
    <property type="match status" value="1"/>
</dbReference>
<comment type="similarity">
    <text evidence="2">Belongs to the ATPase delta chain family.</text>
</comment>
<evidence type="ECO:0000256" key="6">
    <source>
        <dbReference type="ARBA" id="ARBA00022946"/>
    </source>
</evidence>
<keyword evidence="6" id="KW-0809">Transit peptide</keyword>
<dbReference type="EMBL" id="JAACXV010014301">
    <property type="protein sequence ID" value="KAF7268775.1"/>
    <property type="molecule type" value="Genomic_DNA"/>
</dbReference>
<keyword evidence="9" id="KW-0472">Membrane</keyword>
<evidence type="ECO:0000256" key="3">
    <source>
        <dbReference type="ARBA" id="ARBA00022448"/>
    </source>
</evidence>
<dbReference type="PRINTS" id="PR00125">
    <property type="entry name" value="ATPASEDELTA"/>
</dbReference>
<evidence type="ECO:0000313" key="13">
    <source>
        <dbReference type="Proteomes" id="UP000625711"/>
    </source>
</evidence>
<dbReference type="InterPro" id="IPR026015">
    <property type="entry name" value="ATP_synth_OSCP/delta_N_sf"/>
</dbReference>
<evidence type="ECO:0000256" key="7">
    <source>
        <dbReference type="ARBA" id="ARBA00023065"/>
    </source>
</evidence>
<gene>
    <name evidence="12" type="ORF">GWI33_018125</name>
</gene>
<dbReference type="PANTHER" id="PTHR11910">
    <property type="entry name" value="ATP SYNTHASE DELTA CHAIN"/>
    <property type="match status" value="1"/>
</dbReference>
<proteinExistence type="inferred from homology"/>
<dbReference type="SUPFAM" id="SSF47928">
    <property type="entry name" value="N-terminal domain of the delta subunit of the F1F0-ATP synthase"/>
    <property type="match status" value="1"/>
</dbReference>
<evidence type="ECO:0000256" key="11">
    <source>
        <dbReference type="ARBA" id="ARBA00033369"/>
    </source>
</evidence>